<dbReference type="AlphaFoldDB" id="L0IBY3"/>
<dbReference type="HOGENOM" id="CLU_047037_2_0_2"/>
<dbReference type="OrthoDB" id="312503at2157"/>
<dbReference type="PANTHER" id="PTHR17985">
    <property type="entry name" value="SER/THR-RICH PROTEIN T10 IN DGCR REGION"/>
    <property type="match status" value="1"/>
</dbReference>
<dbReference type="Pfam" id="PF05742">
    <property type="entry name" value="TANGO2"/>
    <property type="match status" value="1"/>
</dbReference>
<proteinExistence type="predicted"/>
<gene>
    <name evidence="1" type="ordered locus">Halru_1129</name>
</gene>
<dbReference type="STRING" id="797302.Halru_1129"/>
<dbReference type="Proteomes" id="UP000010846">
    <property type="component" value="Chromosome"/>
</dbReference>
<sequence>MCTFILAWQVFAEAPVVAAATRDEALDRPAEPPGRYRGDPVVVAPRDAEAGGTWIGVNEHGVLVALTNRWTDAELAGERSRGKLVADALASESATAAGRLVEESVADAEYDGFYLAIADAETATIHAWDGTLDRVELDPGVHVLVNVGRSVEPQIPSAREELGREQAESAVAVRTALAPATDETAEAWLDRASGVMADHDYGVCKHGDSYGTRSASLVSIGRSITYEYADGPPCETPFESIDVESHI</sequence>
<dbReference type="KEGG" id="hru:Halru_1129"/>
<evidence type="ECO:0000313" key="2">
    <source>
        <dbReference type="Proteomes" id="UP000010846"/>
    </source>
</evidence>
<dbReference type="Gene3D" id="3.60.60.10">
    <property type="entry name" value="Penicillin V Acylase, Chain A"/>
    <property type="match status" value="1"/>
</dbReference>
<dbReference type="InterPro" id="IPR008551">
    <property type="entry name" value="TANGO2"/>
</dbReference>
<accession>L0IBY3</accession>
<protein>
    <recommendedName>
        <fullName evidence="3">NRDE family protein</fullName>
    </recommendedName>
</protein>
<dbReference type="PANTHER" id="PTHR17985:SF8">
    <property type="entry name" value="TRANSPORT AND GOLGI ORGANIZATION PROTEIN 2 HOMOLOG"/>
    <property type="match status" value="1"/>
</dbReference>
<evidence type="ECO:0000313" key="1">
    <source>
        <dbReference type="EMBL" id="AGB15746.1"/>
    </source>
</evidence>
<organism evidence="1 2">
    <name type="scientific">Halovivax ruber (strain DSM 18193 / JCM 13892 / XH-70)</name>
    <dbReference type="NCBI Taxonomy" id="797302"/>
    <lineage>
        <taxon>Archaea</taxon>
        <taxon>Methanobacteriati</taxon>
        <taxon>Methanobacteriota</taxon>
        <taxon>Stenosarchaea group</taxon>
        <taxon>Halobacteria</taxon>
        <taxon>Halobacteriales</taxon>
        <taxon>Natrialbaceae</taxon>
        <taxon>Halovivax</taxon>
    </lineage>
</organism>
<dbReference type="eggNOG" id="arCOG06429">
    <property type="taxonomic scope" value="Archaea"/>
</dbReference>
<dbReference type="EMBL" id="CP003050">
    <property type="protein sequence ID" value="AGB15746.1"/>
    <property type="molecule type" value="Genomic_DNA"/>
</dbReference>
<evidence type="ECO:0008006" key="3">
    <source>
        <dbReference type="Google" id="ProtNLM"/>
    </source>
</evidence>
<reference evidence="1" key="1">
    <citation type="submission" date="2011-09" db="EMBL/GenBank/DDBJ databases">
        <title>Complete sequence of Halovivax ruber XH-70.</title>
        <authorList>
            <consortium name="US DOE Joint Genome Institute"/>
            <person name="Lucas S."/>
            <person name="Han J."/>
            <person name="Lapidus A."/>
            <person name="Cheng J.-F."/>
            <person name="Goodwin L."/>
            <person name="Pitluck S."/>
            <person name="Peters L."/>
            <person name="Mikhailova N."/>
            <person name="Davenport K."/>
            <person name="Detter J.C."/>
            <person name="Han C."/>
            <person name="Tapia R."/>
            <person name="Land M."/>
            <person name="Hauser L."/>
            <person name="Kyrpides N."/>
            <person name="Ivanova N."/>
            <person name="Pagani I."/>
            <person name="Sproer C."/>
            <person name="Anderson I."/>
            <person name="Woyke T."/>
        </authorList>
    </citation>
    <scope>NUCLEOTIDE SEQUENCE</scope>
    <source>
        <strain evidence="1">XH-70</strain>
    </source>
</reference>
<name>L0IBY3_HALRX</name>
<keyword evidence="2" id="KW-1185">Reference proteome</keyword>
<dbReference type="GeneID" id="14375383"/>
<dbReference type="RefSeq" id="WP_015300405.1">
    <property type="nucleotide sequence ID" value="NC_019964.1"/>
</dbReference>